<dbReference type="SUPFAM" id="SSF53474">
    <property type="entry name" value="alpha/beta-Hydrolases"/>
    <property type="match status" value="1"/>
</dbReference>
<dbReference type="Proteomes" id="UP000694402">
    <property type="component" value="Unassembled WGS sequence"/>
</dbReference>
<dbReference type="InterPro" id="IPR002018">
    <property type="entry name" value="CarbesteraseB"/>
</dbReference>
<name>A0AAZ3SC33_ONCTS</name>
<dbReference type="Pfam" id="PF00135">
    <property type="entry name" value="COesterase"/>
    <property type="match status" value="1"/>
</dbReference>
<dbReference type="AlphaFoldDB" id="A0AAZ3SC33"/>
<proteinExistence type="inferred from homology"/>
<keyword evidence="4" id="KW-1185">Reference proteome</keyword>
<reference evidence="3" key="2">
    <citation type="submission" date="2025-08" db="UniProtKB">
        <authorList>
            <consortium name="Ensembl"/>
        </authorList>
    </citation>
    <scope>IDENTIFICATION</scope>
</reference>
<dbReference type="InterPro" id="IPR050309">
    <property type="entry name" value="Type-B_Carboxylest/Lipase"/>
</dbReference>
<protein>
    <recommendedName>
        <fullName evidence="2">Carboxylesterase type B domain-containing protein</fullName>
    </recommendedName>
</protein>
<reference evidence="4" key="1">
    <citation type="journal article" date="2018" name="PLoS ONE">
        <title>Chinook salmon (Oncorhynchus tshawytscha) genome and transcriptome.</title>
        <authorList>
            <person name="Christensen K.A."/>
            <person name="Leong J.S."/>
            <person name="Sakhrani D."/>
            <person name="Biagi C.A."/>
            <person name="Minkley D.R."/>
            <person name="Withler R.E."/>
            <person name="Rondeau E.B."/>
            <person name="Koop B.F."/>
            <person name="Devlin R.H."/>
        </authorList>
    </citation>
    <scope>NUCLEOTIDE SEQUENCE [LARGE SCALE GENOMIC DNA]</scope>
</reference>
<sequence>TNYLTYTDLIIHQIFSLGKLNSRCVTTNCGELRGAINNAWVVGLIPGTTYRIKVSAEWNILYFVSVKDLLSVMGLVKGQENCLFLNVWTPTLKPEAGPPVMVWNHGGYLHLLTMTEVGYISFNDRFNSLGFLTLKLLGESNTHTVHTHAHAGNYGFMDQIAVLKWVQRNIHVFGGDPNQVTIFGQSSSNVGC</sequence>
<dbReference type="PANTHER" id="PTHR11559">
    <property type="entry name" value="CARBOXYLESTERASE"/>
    <property type="match status" value="1"/>
</dbReference>
<reference evidence="3" key="3">
    <citation type="submission" date="2025-09" db="UniProtKB">
        <authorList>
            <consortium name="Ensembl"/>
        </authorList>
    </citation>
    <scope>IDENTIFICATION</scope>
</reference>
<evidence type="ECO:0000259" key="2">
    <source>
        <dbReference type="Pfam" id="PF00135"/>
    </source>
</evidence>
<comment type="similarity">
    <text evidence="1">Belongs to the type-B carboxylesterase/lipase family.</text>
</comment>
<feature type="domain" description="Carboxylesterase type B" evidence="2">
    <location>
        <begin position="77"/>
        <end position="187"/>
    </location>
</feature>
<evidence type="ECO:0000313" key="3">
    <source>
        <dbReference type="Ensembl" id="ENSOTSP00005150673.1"/>
    </source>
</evidence>
<evidence type="ECO:0000313" key="4">
    <source>
        <dbReference type="Proteomes" id="UP000694402"/>
    </source>
</evidence>
<dbReference type="Gene3D" id="3.40.50.1820">
    <property type="entry name" value="alpha/beta hydrolase"/>
    <property type="match status" value="1"/>
</dbReference>
<organism evidence="3 4">
    <name type="scientific">Oncorhynchus tshawytscha</name>
    <name type="common">Chinook salmon</name>
    <name type="synonym">Salmo tshawytscha</name>
    <dbReference type="NCBI Taxonomy" id="74940"/>
    <lineage>
        <taxon>Eukaryota</taxon>
        <taxon>Metazoa</taxon>
        <taxon>Chordata</taxon>
        <taxon>Craniata</taxon>
        <taxon>Vertebrata</taxon>
        <taxon>Euteleostomi</taxon>
        <taxon>Actinopterygii</taxon>
        <taxon>Neopterygii</taxon>
        <taxon>Teleostei</taxon>
        <taxon>Protacanthopterygii</taxon>
        <taxon>Salmoniformes</taxon>
        <taxon>Salmonidae</taxon>
        <taxon>Salmoninae</taxon>
        <taxon>Oncorhynchus</taxon>
    </lineage>
</organism>
<evidence type="ECO:0000256" key="1">
    <source>
        <dbReference type="ARBA" id="ARBA00005964"/>
    </source>
</evidence>
<dbReference type="GeneTree" id="ENSGT00940000165402"/>
<accession>A0AAZ3SC33</accession>
<dbReference type="InterPro" id="IPR029058">
    <property type="entry name" value="AB_hydrolase_fold"/>
</dbReference>
<dbReference type="Ensembl" id="ENSOTST00005123110.1">
    <property type="protein sequence ID" value="ENSOTSP00005150673.1"/>
    <property type="gene ID" value="ENSOTSG00005060711.1"/>
</dbReference>